<proteinExistence type="predicted"/>
<sequence length="435" mass="50841">MEEESQDFKTLCQKFSNSQAQLALLTVSKQELEVKFRELEDKYRAQVLLHEQDLKDTKNDIDLLTEQNKSLRNALEIATSKAEDSNPHEEKLKNLSSLYEKNLGILTSHESYISQLESQNTAYSDQISKLQQKNCKLEDKKKRLIDESNFLRNKTRELQESLEKVTKEAEKIISDQMKREDSRKNQQEEYMAIVRKHSLLEKKYKDLALNFEKLEKELVSKNERINSIRSSKTIQENKLKDEERKNDELVKRIKMFESSVRYQRKVDTNEYSQIQAEQELKLAESERKLRLLSDKIEPLIKRNSQLEKLVDKQNVQINHLKNIQKDLSTTVTFLNLELADYRKEGISLISPNPSVRKSQYLAFQNSSGPDKNLKMDPSRFSPLRSQGLDLDDISPIRDIPKPMKNEELFLVDTNEFHSNAIIRSSEGTEEVVISQ</sequence>
<dbReference type="OrthoDB" id="325457at2759"/>
<evidence type="ECO:0000256" key="1">
    <source>
        <dbReference type="SAM" id="Coils"/>
    </source>
</evidence>
<name>A0A1R2AR56_9CILI</name>
<feature type="coiled-coil region" evidence="1">
    <location>
        <begin position="22"/>
        <end position="81"/>
    </location>
</feature>
<organism evidence="2 3">
    <name type="scientific">Stentor coeruleus</name>
    <dbReference type="NCBI Taxonomy" id="5963"/>
    <lineage>
        <taxon>Eukaryota</taxon>
        <taxon>Sar</taxon>
        <taxon>Alveolata</taxon>
        <taxon>Ciliophora</taxon>
        <taxon>Postciliodesmatophora</taxon>
        <taxon>Heterotrichea</taxon>
        <taxon>Heterotrichida</taxon>
        <taxon>Stentoridae</taxon>
        <taxon>Stentor</taxon>
    </lineage>
</organism>
<feature type="coiled-coil region" evidence="1">
    <location>
        <begin position="113"/>
        <end position="323"/>
    </location>
</feature>
<accession>A0A1R2AR56</accession>
<keyword evidence="3" id="KW-1185">Reference proteome</keyword>
<evidence type="ECO:0000313" key="2">
    <source>
        <dbReference type="EMBL" id="OMJ67023.1"/>
    </source>
</evidence>
<reference evidence="2 3" key="1">
    <citation type="submission" date="2016-11" db="EMBL/GenBank/DDBJ databases">
        <title>The macronuclear genome of Stentor coeruleus: a giant cell with tiny introns.</title>
        <authorList>
            <person name="Slabodnick M."/>
            <person name="Ruby J.G."/>
            <person name="Reiff S.B."/>
            <person name="Swart E.C."/>
            <person name="Gosai S."/>
            <person name="Prabakaran S."/>
            <person name="Witkowska E."/>
            <person name="Larue G.E."/>
            <person name="Fisher S."/>
            <person name="Freeman R.M."/>
            <person name="Gunawardena J."/>
            <person name="Chu W."/>
            <person name="Stover N.A."/>
            <person name="Gregory B.D."/>
            <person name="Nowacki M."/>
            <person name="Derisi J."/>
            <person name="Roy S.W."/>
            <person name="Marshall W.F."/>
            <person name="Sood P."/>
        </authorList>
    </citation>
    <scope>NUCLEOTIDE SEQUENCE [LARGE SCALE GENOMIC DNA]</scope>
    <source>
        <strain evidence="2">WM001</strain>
    </source>
</reference>
<gene>
    <name evidence="2" type="ORF">SteCoe_35932</name>
</gene>
<dbReference type="Proteomes" id="UP000187209">
    <property type="component" value="Unassembled WGS sequence"/>
</dbReference>
<protein>
    <submittedName>
        <fullName evidence="2">Uncharacterized protein</fullName>
    </submittedName>
</protein>
<dbReference type="EMBL" id="MPUH01001580">
    <property type="protein sequence ID" value="OMJ67023.1"/>
    <property type="molecule type" value="Genomic_DNA"/>
</dbReference>
<keyword evidence="1" id="KW-0175">Coiled coil</keyword>
<evidence type="ECO:0000313" key="3">
    <source>
        <dbReference type="Proteomes" id="UP000187209"/>
    </source>
</evidence>
<comment type="caution">
    <text evidence="2">The sequence shown here is derived from an EMBL/GenBank/DDBJ whole genome shotgun (WGS) entry which is preliminary data.</text>
</comment>
<dbReference type="AlphaFoldDB" id="A0A1R2AR56"/>